<evidence type="ECO:0000256" key="1">
    <source>
        <dbReference type="SAM" id="MobiDB-lite"/>
    </source>
</evidence>
<dbReference type="Proteomes" id="UP000054097">
    <property type="component" value="Unassembled WGS sequence"/>
</dbReference>
<feature type="region of interest" description="Disordered" evidence="1">
    <location>
        <begin position="138"/>
        <end position="164"/>
    </location>
</feature>
<dbReference type="HOGENOM" id="CLU_1620088_0_0_1"/>
<keyword evidence="3" id="KW-1185">Reference proteome</keyword>
<proteinExistence type="predicted"/>
<evidence type="ECO:0000313" key="2">
    <source>
        <dbReference type="EMBL" id="KIM30310.1"/>
    </source>
</evidence>
<protein>
    <submittedName>
        <fullName evidence="2">Uncharacterized protein</fullName>
    </submittedName>
</protein>
<evidence type="ECO:0000313" key="3">
    <source>
        <dbReference type="Proteomes" id="UP000054097"/>
    </source>
</evidence>
<organism evidence="2 3">
    <name type="scientific">Serendipita vermifera MAFF 305830</name>
    <dbReference type="NCBI Taxonomy" id="933852"/>
    <lineage>
        <taxon>Eukaryota</taxon>
        <taxon>Fungi</taxon>
        <taxon>Dikarya</taxon>
        <taxon>Basidiomycota</taxon>
        <taxon>Agaricomycotina</taxon>
        <taxon>Agaricomycetes</taxon>
        <taxon>Sebacinales</taxon>
        <taxon>Serendipitaceae</taxon>
        <taxon>Serendipita</taxon>
    </lineage>
</organism>
<dbReference type="AlphaFoldDB" id="A0A0C3B0M1"/>
<dbReference type="EMBL" id="KN824285">
    <property type="protein sequence ID" value="KIM30310.1"/>
    <property type="molecule type" value="Genomic_DNA"/>
</dbReference>
<sequence length="164" mass="18673">MYSKKGVGDNGTASLYVLSQDIRYDPMGHEPKEIPFECVIQFQVVLRHWEYYKVEEVLVVTPELEGTAEDAESGDKSCSRSMESNDAVMERLCTMVSSGGNWRADWRRKRSPSMLTLGMQMMAEWSCMVPGSRITSSLTQHRKSLSVSRSSKQKSEEVHRDARK</sequence>
<name>A0A0C3B0M1_SERVB</name>
<reference evidence="3" key="2">
    <citation type="submission" date="2015-01" db="EMBL/GenBank/DDBJ databases">
        <title>Evolutionary Origins and Diversification of the Mycorrhizal Mutualists.</title>
        <authorList>
            <consortium name="DOE Joint Genome Institute"/>
            <consortium name="Mycorrhizal Genomics Consortium"/>
            <person name="Kohler A."/>
            <person name="Kuo A."/>
            <person name="Nagy L.G."/>
            <person name="Floudas D."/>
            <person name="Copeland A."/>
            <person name="Barry K.W."/>
            <person name="Cichocki N."/>
            <person name="Veneault-Fourrey C."/>
            <person name="LaButti K."/>
            <person name="Lindquist E.A."/>
            <person name="Lipzen A."/>
            <person name="Lundell T."/>
            <person name="Morin E."/>
            <person name="Murat C."/>
            <person name="Riley R."/>
            <person name="Ohm R."/>
            <person name="Sun H."/>
            <person name="Tunlid A."/>
            <person name="Henrissat B."/>
            <person name="Grigoriev I.V."/>
            <person name="Hibbett D.S."/>
            <person name="Martin F."/>
        </authorList>
    </citation>
    <scope>NUCLEOTIDE SEQUENCE [LARGE SCALE GENOMIC DNA]</scope>
    <source>
        <strain evidence="3">MAFF 305830</strain>
    </source>
</reference>
<reference evidence="2 3" key="1">
    <citation type="submission" date="2014-04" db="EMBL/GenBank/DDBJ databases">
        <authorList>
            <consortium name="DOE Joint Genome Institute"/>
            <person name="Kuo A."/>
            <person name="Zuccaro A."/>
            <person name="Kohler A."/>
            <person name="Nagy L.G."/>
            <person name="Floudas D."/>
            <person name="Copeland A."/>
            <person name="Barry K.W."/>
            <person name="Cichocki N."/>
            <person name="Veneault-Fourrey C."/>
            <person name="LaButti K."/>
            <person name="Lindquist E.A."/>
            <person name="Lipzen A."/>
            <person name="Lundell T."/>
            <person name="Morin E."/>
            <person name="Murat C."/>
            <person name="Sun H."/>
            <person name="Tunlid A."/>
            <person name="Henrissat B."/>
            <person name="Grigoriev I.V."/>
            <person name="Hibbett D.S."/>
            <person name="Martin F."/>
            <person name="Nordberg H.P."/>
            <person name="Cantor M.N."/>
            <person name="Hua S.X."/>
        </authorList>
    </citation>
    <scope>NUCLEOTIDE SEQUENCE [LARGE SCALE GENOMIC DNA]</scope>
    <source>
        <strain evidence="2 3">MAFF 305830</strain>
    </source>
</reference>
<feature type="compositionally biased region" description="Basic and acidic residues" evidence="1">
    <location>
        <begin position="153"/>
        <end position="164"/>
    </location>
</feature>
<gene>
    <name evidence="2" type="ORF">M408DRAFT_7795</name>
</gene>
<accession>A0A0C3B0M1</accession>